<gene>
    <name evidence="1" type="ORF">BU16DRAFT_115400</name>
</gene>
<reference evidence="1" key="1">
    <citation type="journal article" date="2020" name="Stud. Mycol.">
        <title>101 Dothideomycetes genomes: a test case for predicting lifestyles and emergence of pathogens.</title>
        <authorList>
            <person name="Haridas S."/>
            <person name="Albert R."/>
            <person name="Binder M."/>
            <person name="Bloem J."/>
            <person name="Labutti K."/>
            <person name="Salamov A."/>
            <person name="Andreopoulos B."/>
            <person name="Baker S."/>
            <person name="Barry K."/>
            <person name="Bills G."/>
            <person name="Bluhm B."/>
            <person name="Cannon C."/>
            <person name="Castanera R."/>
            <person name="Culley D."/>
            <person name="Daum C."/>
            <person name="Ezra D."/>
            <person name="Gonzalez J."/>
            <person name="Henrissat B."/>
            <person name="Kuo A."/>
            <person name="Liang C."/>
            <person name="Lipzen A."/>
            <person name="Lutzoni F."/>
            <person name="Magnuson J."/>
            <person name="Mondo S."/>
            <person name="Nolan M."/>
            <person name="Ohm R."/>
            <person name="Pangilinan J."/>
            <person name="Park H.-J."/>
            <person name="Ramirez L."/>
            <person name="Alfaro M."/>
            <person name="Sun H."/>
            <person name="Tritt A."/>
            <person name="Yoshinaga Y."/>
            <person name="Zwiers L.-H."/>
            <person name="Turgeon B."/>
            <person name="Goodwin S."/>
            <person name="Spatafora J."/>
            <person name="Crous P."/>
            <person name="Grigoriev I."/>
        </authorList>
    </citation>
    <scope>NUCLEOTIDE SEQUENCE</scope>
    <source>
        <strain evidence="1">CBS 269.34</strain>
    </source>
</reference>
<sequence length="69" mass="7518">MSTSSSRACRIYCCPSPSTANRPSTPVSYVTHPRVDPFTPPVASPLLRRTFKLGIHGRENASIQNTTLS</sequence>
<dbReference type="AlphaFoldDB" id="A0A6A6QJS0"/>
<name>A0A6A6QJS0_9PEZI</name>
<evidence type="ECO:0000313" key="1">
    <source>
        <dbReference type="EMBL" id="KAF2492511.1"/>
    </source>
</evidence>
<proteinExistence type="predicted"/>
<accession>A0A6A6QJS0</accession>
<keyword evidence="2" id="KW-1185">Reference proteome</keyword>
<dbReference type="Proteomes" id="UP000799750">
    <property type="component" value="Unassembled WGS sequence"/>
</dbReference>
<protein>
    <submittedName>
        <fullName evidence="1">Uncharacterized protein</fullName>
    </submittedName>
</protein>
<dbReference type="EMBL" id="MU004194">
    <property type="protein sequence ID" value="KAF2492511.1"/>
    <property type="molecule type" value="Genomic_DNA"/>
</dbReference>
<organism evidence="1 2">
    <name type="scientific">Lophium mytilinum</name>
    <dbReference type="NCBI Taxonomy" id="390894"/>
    <lineage>
        <taxon>Eukaryota</taxon>
        <taxon>Fungi</taxon>
        <taxon>Dikarya</taxon>
        <taxon>Ascomycota</taxon>
        <taxon>Pezizomycotina</taxon>
        <taxon>Dothideomycetes</taxon>
        <taxon>Pleosporomycetidae</taxon>
        <taxon>Mytilinidiales</taxon>
        <taxon>Mytilinidiaceae</taxon>
        <taxon>Lophium</taxon>
    </lineage>
</organism>
<evidence type="ECO:0000313" key="2">
    <source>
        <dbReference type="Proteomes" id="UP000799750"/>
    </source>
</evidence>